<keyword evidence="1" id="KW-0812">Transmembrane</keyword>
<evidence type="ECO:0000313" key="3">
    <source>
        <dbReference type="Proteomes" id="UP000186817"/>
    </source>
</evidence>
<keyword evidence="1" id="KW-0472">Membrane</keyword>
<dbReference type="Proteomes" id="UP000186817">
    <property type="component" value="Unassembled WGS sequence"/>
</dbReference>
<gene>
    <name evidence="2" type="ORF">AK812_SmicGene5066</name>
</gene>
<keyword evidence="1" id="KW-1133">Transmembrane helix</keyword>
<evidence type="ECO:0000313" key="2">
    <source>
        <dbReference type="EMBL" id="OLQ11140.1"/>
    </source>
</evidence>
<accession>A0A1Q9EUR1</accession>
<reference evidence="2 3" key="1">
    <citation type="submission" date="2016-02" db="EMBL/GenBank/DDBJ databases">
        <title>Genome analysis of coral dinoflagellate symbionts highlights evolutionary adaptations to a symbiotic lifestyle.</title>
        <authorList>
            <person name="Aranda M."/>
            <person name="Li Y."/>
            <person name="Liew Y.J."/>
            <person name="Baumgarten S."/>
            <person name="Simakov O."/>
            <person name="Wilson M."/>
            <person name="Piel J."/>
            <person name="Ashoor H."/>
            <person name="Bougouffa S."/>
            <person name="Bajic V.B."/>
            <person name="Ryu T."/>
            <person name="Ravasi T."/>
            <person name="Bayer T."/>
            <person name="Micklem G."/>
            <person name="Kim H."/>
            <person name="Bhak J."/>
            <person name="Lajeunesse T.C."/>
            <person name="Voolstra C.R."/>
        </authorList>
    </citation>
    <scope>NUCLEOTIDE SEQUENCE [LARGE SCALE GENOMIC DNA]</scope>
    <source>
        <strain evidence="2 3">CCMP2467</strain>
    </source>
</reference>
<organism evidence="2 3">
    <name type="scientific">Symbiodinium microadriaticum</name>
    <name type="common">Dinoflagellate</name>
    <name type="synonym">Zooxanthella microadriatica</name>
    <dbReference type="NCBI Taxonomy" id="2951"/>
    <lineage>
        <taxon>Eukaryota</taxon>
        <taxon>Sar</taxon>
        <taxon>Alveolata</taxon>
        <taxon>Dinophyceae</taxon>
        <taxon>Suessiales</taxon>
        <taxon>Symbiodiniaceae</taxon>
        <taxon>Symbiodinium</taxon>
    </lineage>
</organism>
<dbReference type="EMBL" id="LSRX01000064">
    <property type="protein sequence ID" value="OLQ11140.1"/>
    <property type="molecule type" value="Genomic_DNA"/>
</dbReference>
<name>A0A1Q9EUR1_SYMMI</name>
<proteinExistence type="predicted"/>
<protein>
    <submittedName>
        <fullName evidence="2">Uncharacterized protein</fullName>
    </submittedName>
</protein>
<dbReference type="AlphaFoldDB" id="A0A1Q9EUR1"/>
<feature type="transmembrane region" description="Helical" evidence="1">
    <location>
        <begin position="43"/>
        <end position="70"/>
    </location>
</feature>
<evidence type="ECO:0000256" key="1">
    <source>
        <dbReference type="SAM" id="Phobius"/>
    </source>
</evidence>
<comment type="caution">
    <text evidence="2">The sequence shown here is derived from an EMBL/GenBank/DDBJ whole genome shotgun (WGS) entry which is preliminary data.</text>
</comment>
<keyword evidence="3" id="KW-1185">Reference proteome</keyword>
<sequence length="138" mass="15865">MFSISTGFPWSKDTWSGQFLLGSVDATGDGNDSLTKLLNVIRMMMMMMMMMVMMMAMMTMMMGLLLPLMLMAKNTMTMMTPLGDDGDDDDGGVRLHLQAWRWWKPVEPVFLPDMLKFYQHRWLLSDKLSVPVPAYYAD</sequence>